<evidence type="ECO:0000313" key="2">
    <source>
        <dbReference type="EMBL" id="POF88341.1"/>
    </source>
</evidence>
<evidence type="ECO:0000259" key="1">
    <source>
        <dbReference type="Pfam" id="PF14082"/>
    </source>
</evidence>
<dbReference type="AlphaFoldDB" id="A0A2S3WBQ7"/>
<organism evidence="2 3">
    <name type="scientific">Pseudomonas putida</name>
    <name type="common">Arthrobacter siderocapsulatus</name>
    <dbReference type="NCBI Taxonomy" id="303"/>
    <lineage>
        <taxon>Bacteria</taxon>
        <taxon>Pseudomonadati</taxon>
        <taxon>Pseudomonadota</taxon>
        <taxon>Gammaproteobacteria</taxon>
        <taxon>Pseudomonadales</taxon>
        <taxon>Pseudomonadaceae</taxon>
        <taxon>Pseudomonas</taxon>
    </lineage>
</organism>
<evidence type="ECO:0000313" key="3">
    <source>
        <dbReference type="Proteomes" id="UP000237194"/>
    </source>
</evidence>
<sequence>MASMTPSEYAIQFRNDGGPFVNFELLDTHDNIITGRSEADLQVAETSKVYYRDVPNYYGKEIQWILLMEIQADIIVTYPVHARIGTPEYGLPKYNQITKIIFDNHSGNIPFEEDGLESTLRSLPRGFVKDWRFGLGILYDYRYITNAIEQIEGITSIIVSSELDPSSPNPFEDVFFLDESLLETLRAKISQLDDKYRRERRSDMELLCYSSLLHNIIPDKYPARARRLSPDLLAELVALGSASPPLTRKSRITAVELVEKNLPALAKDERTALYKLKADIELITLGELIVAFEKLLEDNANEERWQKFLSNNVFILDLAFGHPIKVICEKPYIGGKGFDNTGGQFSDFLVASETTLNLAIIEIKTPTKDLLAAGEYRAGVYAPSKELGGSVTQALSQKMNLQQDFYALTRKLPDRVSAVSIPIVIIIGRNLTSDAEIISFECYRNSLKDVVIITYDELLLRLKKIHYTLNHE</sequence>
<name>A0A2S3WBQ7_PSEPU</name>
<accession>A0A2S3WBQ7</accession>
<proteinExistence type="predicted"/>
<comment type="caution">
    <text evidence="2">The sequence shown here is derived from an EMBL/GenBank/DDBJ whole genome shotgun (WGS) entry which is preliminary data.</text>
</comment>
<dbReference type="RefSeq" id="WP_103436533.1">
    <property type="nucleotide sequence ID" value="NZ_MIND01000018.1"/>
</dbReference>
<dbReference type="InterPro" id="IPR025359">
    <property type="entry name" value="SduA_C"/>
</dbReference>
<dbReference type="Proteomes" id="UP000237194">
    <property type="component" value="Unassembled WGS sequence"/>
</dbReference>
<reference evidence="2 3" key="2">
    <citation type="submission" date="2018-03" db="EMBL/GenBank/DDBJ databases">
        <title>Draft genome of Pseudomonas putida strain KT-27.</title>
        <authorList>
            <person name="Yoshizawa S."/>
            <person name="Khan N.H."/>
            <person name="Nishimura M."/>
            <person name="Chiura H.X."/>
            <person name="Ogura Y."/>
            <person name="Hayashi T."/>
            <person name="Kogure K."/>
        </authorList>
    </citation>
    <scope>NUCLEOTIDE SEQUENCE [LARGE SCALE GENOMIC DNA]</scope>
    <source>
        <strain evidence="2 3">KT-27</strain>
    </source>
</reference>
<gene>
    <name evidence="2" type="ORF">BGP80_10340</name>
</gene>
<protein>
    <recommendedName>
        <fullName evidence="1">Shedu protein SduA C-terminal domain-containing protein</fullName>
    </recommendedName>
</protein>
<dbReference type="Pfam" id="PF14082">
    <property type="entry name" value="SduA_C"/>
    <property type="match status" value="1"/>
</dbReference>
<reference evidence="2 3" key="1">
    <citation type="submission" date="2016-08" db="EMBL/GenBank/DDBJ databases">
        <authorList>
            <person name="Seilhamer J.J."/>
        </authorList>
    </citation>
    <scope>NUCLEOTIDE SEQUENCE [LARGE SCALE GENOMIC DNA]</scope>
    <source>
        <strain evidence="2 3">KT-27</strain>
    </source>
</reference>
<dbReference type="EMBL" id="MIND01000018">
    <property type="protein sequence ID" value="POF88341.1"/>
    <property type="molecule type" value="Genomic_DNA"/>
</dbReference>
<feature type="domain" description="Shedu protein SduA C-terminal" evidence="1">
    <location>
        <begin position="300"/>
        <end position="459"/>
    </location>
</feature>